<accession>A0ABT0GNK0</accession>
<evidence type="ECO:0000259" key="2">
    <source>
        <dbReference type="PROSITE" id="PS50405"/>
    </source>
</evidence>
<dbReference type="Proteomes" id="UP001431221">
    <property type="component" value="Unassembled WGS sequence"/>
</dbReference>
<name>A0ABT0GNK0_9HYPH</name>
<dbReference type="InterPro" id="IPR036249">
    <property type="entry name" value="Thioredoxin-like_sf"/>
</dbReference>
<dbReference type="Pfam" id="PF13410">
    <property type="entry name" value="GST_C_2"/>
    <property type="match status" value="1"/>
</dbReference>
<dbReference type="InterPro" id="IPR036282">
    <property type="entry name" value="Glutathione-S-Trfase_C_sf"/>
</dbReference>
<comment type="caution">
    <text evidence="3">The sequence shown here is derived from an EMBL/GenBank/DDBJ whole genome shotgun (WGS) entry which is preliminary data.</text>
</comment>
<dbReference type="Pfam" id="PF02798">
    <property type="entry name" value="GST_N"/>
    <property type="match status" value="1"/>
</dbReference>
<dbReference type="CDD" id="cd03057">
    <property type="entry name" value="GST_N_Beta"/>
    <property type="match status" value="1"/>
</dbReference>
<evidence type="ECO:0000313" key="4">
    <source>
        <dbReference type="Proteomes" id="UP001431221"/>
    </source>
</evidence>
<feature type="domain" description="GST C-terminal" evidence="2">
    <location>
        <begin position="105"/>
        <end position="243"/>
    </location>
</feature>
<dbReference type="Gene3D" id="1.20.1050.10">
    <property type="match status" value="1"/>
</dbReference>
<dbReference type="SFLD" id="SFLDG00358">
    <property type="entry name" value="Main_(cytGST)"/>
    <property type="match status" value="1"/>
</dbReference>
<dbReference type="PANTHER" id="PTHR44051:SF8">
    <property type="entry name" value="GLUTATHIONE S-TRANSFERASE GSTA"/>
    <property type="match status" value="1"/>
</dbReference>
<dbReference type="SUPFAM" id="SSF52833">
    <property type="entry name" value="Thioredoxin-like"/>
    <property type="match status" value="1"/>
</dbReference>
<reference evidence="3" key="1">
    <citation type="submission" date="2022-04" db="EMBL/GenBank/DDBJ databases">
        <title>Roseibium sp. CAU 1639 isolated from mud.</title>
        <authorList>
            <person name="Kim W."/>
        </authorList>
    </citation>
    <scope>NUCLEOTIDE SEQUENCE</scope>
    <source>
        <strain evidence="3">CAU 1639</strain>
    </source>
</reference>
<keyword evidence="4" id="KW-1185">Reference proteome</keyword>
<proteinExistence type="predicted"/>
<dbReference type="EMBL" id="JALNMJ010000001">
    <property type="protein sequence ID" value="MCK7611000.1"/>
    <property type="molecule type" value="Genomic_DNA"/>
</dbReference>
<dbReference type="SUPFAM" id="SSF47616">
    <property type="entry name" value="GST C-terminal domain-like"/>
    <property type="match status" value="1"/>
</dbReference>
<dbReference type="PROSITE" id="PS50404">
    <property type="entry name" value="GST_NTER"/>
    <property type="match status" value="1"/>
</dbReference>
<dbReference type="RefSeq" id="WP_248150232.1">
    <property type="nucleotide sequence ID" value="NZ_JALNMJ010000001.1"/>
</dbReference>
<dbReference type="CDD" id="cd03188">
    <property type="entry name" value="GST_C_Beta"/>
    <property type="match status" value="1"/>
</dbReference>
<dbReference type="PANTHER" id="PTHR44051">
    <property type="entry name" value="GLUTATHIONE S-TRANSFERASE-RELATED"/>
    <property type="match status" value="1"/>
</dbReference>
<dbReference type="InterPro" id="IPR040079">
    <property type="entry name" value="Glutathione_S-Trfase"/>
</dbReference>
<protein>
    <submittedName>
        <fullName evidence="3">Glutathione S-transferase family protein</fullName>
    </submittedName>
</protein>
<evidence type="ECO:0000313" key="3">
    <source>
        <dbReference type="EMBL" id="MCK7611000.1"/>
    </source>
</evidence>
<dbReference type="Gene3D" id="3.40.30.10">
    <property type="entry name" value="Glutaredoxin"/>
    <property type="match status" value="1"/>
</dbReference>
<organism evidence="3 4">
    <name type="scientific">Roseibium sediminicola</name>
    <dbReference type="NCBI Taxonomy" id="2933272"/>
    <lineage>
        <taxon>Bacteria</taxon>
        <taxon>Pseudomonadati</taxon>
        <taxon>Pseudomonadota</taxon>
        <taxon>Alphaproteobacteria</taxon>
        <taxon>Hyphomicrobiales</taxon>
        <taxon>Stappiaceae</taxon>
        <taxon>Roseibium</taxon>
    </lineage>
</organism>
<gene>
    <name evidence="3" type="ORF">M0H32_02405</name>
</gene>
<dbReference type="SFLD" id="SFLDG01150">
    <property type="entry name" value="Main.1:_Beta-like"/>
    <property type="match status" value="1"/>
</dbReference>
<dbReference type="InterPro" id="IPR010987">
    <property type="entry name" value="Glutathione-S-Trfase_C-like"/>
</dbReference>
<dbReference type="SFLD" id="SFLDS00019">
    <property type="entry name" value="Glutathione_Transferase_(cytos"/>
    <property type="match status" value="1"/>
</dbReference>
<feature type="domain" description="GST N-terminal" evidence="1">
    <location>
        <begin position="18"/>
        <end position="101"/>
    </location>
</feature>
<evidence type="ECO:0000259" key="1">
    <source>
        <dbReference type="PROSITE" id="PS50404"/>
    </source>
</evidence>
<dbReference type="InterPro" id="IPR004045">
    <property type="entry name" value="Glutathione_S-Trfase_N"/>
</dbReference>
<dbReference type="PROSITE" id="PS50405">
    <property type="entry name" value="GST_CTER"/>
    <property type="match status" value="1"/>
</dbReference>
<sequence>MNQCPPAGDRQLSSEAAVARYRLHGSPDSANLVVRMVLEELGVAYDYVPVDRLTSQQKSEAYRRLNPQGLIPVLEVPGQDAPLFETGAILLYLADRHGALAPEKTSSARGRYLKWLFFLSNTLHSDLRISFKVGRYLPDETRHQLFADTLLERISAGFLHLEAELETTGGPWLLGPDFTVADIYLAACARWTQIYGNKGKWDLSGTPRLRALCASLETRPAIRRACDQELIEGLPFTQPKPVSLPGVTG</sequence>